<dbReference type="AlphaFoldDB" id="A0A1F5X2R8"/>
<keyword evidence="1" id="KW-0472">Membrane</keyword>
<feature type="transmembrane region" description="Helical" evidence="1">
    <location>
        <begin position="87"/>
        <end position="108"/>
    </location>
</feature>
<dbReference type="EMBL" id="MFIE01000029">
    <property type="protein sequence ID" value="OGF82184.1"/>
    <property type="molecule type" value="Genomic_DNA"/>
</dbReference>
<feature type="transmembrane region" description="Helical" evidence="1">
    <location>
        <begin position="55"/>
        <end position="75"/>
    </location>
</feature>
<evidence type="ECO:0000313" key="2">
    <source>
        <dbReference type="EMBL" id="OGF82184.1"/>
    </source>
</evidence>
<dbReference type="Proteomes" id="UP000178684">
    <property type="component" value="Unassembled WGS sequence"/>
</dbReference>
<feature type="transmembrane region" description="Helical" evidence="1">
    <location>
        <begin position="9"/>
        <end position="35"/>
    </location>
</feature>
<evidence type="ECO:0000313" key="3">
    <source>
        <dbReference type="Proteomes" id="UP000178684"/>
    </source>
</evidence>
<name>A0A1F5X2R8_9BACT</name>
<gene>
    <name evidence="2" type="ORF">A3B18_01910</name>
</gene>
<keyword evidence="1" id="KW-1133">Transmembrane helix</keyword>
<evidence type="ECO:0000256" key="1">
    <source>
        <dbReference type="SAM" id="Phobius"/>
    </source>
</evidence>
<sequence>MLNFATRLLFFFILLFAGFAFGWEFLVSGVIFFVASGKSRPEFLLLGPILDFSLSFPPVFFTSILFSLFLFSLLEDRFFESKTFFNFIAKAFLMSLLVTAISFLFYTFNFLDEINLTIKYAGTSFAKIFLPLPLLFFLFKLKRASYGKEAFFI</sequence>
<feature type="transmembrane region" description="Helical" evidence="1">
    <location>
        <begin position="120"/>
        <end position="139"/>
    </location>
</feature>
<protein>
    <submittedName>
        <fullName evidence="2">Uncharacterized protein</fullName>
    </submittedName>
</protein>
<accession>A0A1F5X2R8</accession>
<reference evidence="2 3" key="1">
    <citation type="journal article" date="2016" name="Nat. Commun.">
        <title>Thousands of microbial genomes shed light on interconnected biogeochemical processes in an aquifer system.</title>
        <authorList>
            <person name="Anantharaman K."/>
            <person name="Brown C.T."/>
            <person name="Hug L.A."/>
            <person name="Sharon I."/>
            <person name="Castelle C.J."/>
            <person name="Probst A.J."/>
            <person name="Thomas B.C."/>
            <person name="Singh A."/>
            <person name="Wilkins M.J."/>
            <person name="Karaoz U."/>
            <person name="Brodie E.L."/>
            <person name="Williams K.H."/>
            <person name="Hubbard S.S."/>
            <person name="Banfield J.F."/>
        </authorList>
    </citation>
    <scope>NUCLEOTIDE SEQUENCE [LARGE SCALE GENOMIC DNA]</scope>
</reference>
<keyword evidence="1" id="KW-0812">Transmembrane</keyword>
<organism evidence="2 3">
    <name type="scientific">Candidatus Giovannonibacteria bacterium RIFCSPLOWO2_01_FULL_46_13</name>
    <dbReference type="NCBI Taxonomy" id="1798352"/>
    <lineage>
        <taxon>Bacteria</taxon>
        <taxon>Candidatus Giovannoniibacteriota</taxon>
    </lineage>
</organism>
<proteinExistence type="predicted"/>
<comment type="caution">
    <text evidence="2">The sequence shown here is derived from an EMBL/GenBank/DDBJ whole genome shotgun (WGS) entry which is preliminary data.</text>
</comment>